<dbReference type="Pfam" id="PF14279">
    <property type="entry name" value="HNH_5"/>
    <property type="match status" value="1"/>
</dbReference>
<dbReference type="EMBL" id="AP018203">
    <property type="protein sequence ID" value="BAY53686.1"/>
    <property type="molecule type" value="Genomic_DNA"/>
</dbReference>
<keyword evidence="2" id="KW-0378">Hydrolase</keyword>
<dbReference type="Proteomes" id="UP000217895">
    <property type="component" value="Chromosome"/>
</dbReference>
<protein>
    <submittedName>
        <fullName evidence="2">Restriction endonuclease</fullName>
    </submittedName>
</protein>
<dbReference type="PANTHER" id="PTHR33877">
    <property type="entry name" value="SLL1193 PROTEIN"/>
    <property type="match status" value="1"/>
</dbReference>
<accession>A0A1Z4JAA6</accession>
<organism evidence="2 3">
    <name type="scientific">Leptolyngbya boryana NIES-2135</name>
    <dbReference type="NCBI Taxonomy" id="1973484"/>
    <lineage>
        <taxon>Bacteria</taxon>
        <taxon>Bacillati</taxon>
        <taxon>Cyanobacteriota</taxon>
        <taxon>Cyanophyceae</taxon>
        <taxon>Leptolyngbyales</taxon>
        <taxon>Leptolyngbyaceae</taxon>
        <taxon>Leptolyngbya group</taxon>
        <taxon>Leptolyngbya</taxon>
    </lineage>
</organism>
<dbReference type="Gene3D" id="1.10.30.50">
    <property type="match status" value="1"/>
</dbReference>
<name>A0A1Z4JAA6_LEPBY</name>
<dbReference type="GO" id="GO:0004519">
    <property type="term" value="F:endonuclease activity"/>
    <property type="evidence" value="ECO:0007669"/>
    <property type="project" value="UniProtKB-KW"/>
</dbReference>
<evidence type="ECO:0000313" key="2">
    <source>
        <dbReference type="EMBL" id="BAY53686.1"/>
    </source>
</evidence>
<evidence type="ECO:0000259" key="1">
    <source>
        <dbReference type="SMART" id="SM00507"/>
    </source>
</evidence>
<dbReference type="CDD" id="cd00085">
    <property type="entry name" value="HNHc"/>
    <property type="match status" value="1"/>
</dbReference>
<feature type="domain" description="HNH nuclease" evidence="1">
    <location>
        <begin position="6"/>
        <end position="55"/>
    </location>
</feature>
<evidence type="ECO:0000313" key="3">
    <source>
        <dbReference type="Proteomes" id="UP000217895"/>
    </source>
</evidence>
<dbReference type="SMART" id="SM00507">
    <property type="entry name" value="HNHc"/>
    <property type="match status" value="1"/>
</dbReference>
<keyword evidence="3" id="KW-1185">Reference proteome</keyword>
<sequence length="149" mass="16213">MIKTVIFARELAAIWGCECVYCGSEATSRDHLTPQSLGGVHDLSNLAPCCKSCNSKKGAKTIEDFAGLEKAATIRAIAKEKALIHPNAVYGEGWRKPDRKNTVTLTDTAFVRLQALVDLGEYSSIDDAANYVLMSALTLKQFLRENSAC</sequence>
<keyword evidence="2" id="KW-0255">Endonuclease</keyword>
<dbReference type="InterPro" id="IPR052892">
    <property type="entry name" value="NA-targeting_endonuclease"/>
</dbReference>
<reference evidence="2 3" key="1">
    <citation type="submission" date="2017-06" db="EMBL/GenBank/DDBJ databases">
        <title>Genome sequencing of cyanobaciteial culture collection at National Institute for Environmental Studies (NIES).</title>
        <authorList>
            <person name="Hirose Y."/>
            <person name="Shimura Y."/>
            <person name="Fujisawa T."/>
            <person name="Nakamura Y."/>
            <person name="Kawachi M."/>
        </authorList>
    </citation>
    <scope>NUCLEOTIDE SEQUENCE [LARGE SCALE GENOMIC DNA]</scope>
    <source>
        <strain evidence="2 3">NIES-2135</strain>
    </source>
</reference>
<proteinExistence type="predicted"/>
<dbReference type="PANTHER" id="PTHR33877:SF2">
    <property type="entry name" value="OS07G0170200 PROTEIN"/>
    <property type="match status" value="1"/>
</dbReference>
<dbReference type="InterPro" id="IPR003615">
    <property type="entry name" value="HNH_nuc"/>
</dbReference>
<dbReference type="InterPro" id="IPR029471">
    <property type="entry name" value="HNH_5"/>
</dbReference>
<keyword evidence="2" id="KW-0540">Nuclease</keyword>
<gene>
    <name evidence="2" type="ORF">NIES2135_04960</name>
</gene>
<dbReference type="AlphaFoldDB" id="A0A1Z4JAA6"/>